<accession>A0ACC0W4C4</accession>
<sequence length="221" mass="25419">MTTKQDVVCVRSEQPFACGNNNCHLERRHHILCKIACWTKWEDTNPQLHKWLPLKNKATFSTFSASTLESDNLKSLPSPFMSDCNDMKCSHKSQKSLNQVKILQLGKKKAKNRPTVVLCCNATGRRKLRPIIIHKSKNSKALRNENVKNLGFDYDANQSAFSEVFQRWLESFNDWCGKKRRQCDGCHCWTEGNKIFLFLSSRSNARNDQMSSLVSSTCQLQ</sequence>
<protein>
    <submittedName>
        <fullName evidence="1">Uncharacterized protein</fullName>
    </submittedName>
</protein>
<proteinExistence type="predicted"/>
<evidence type="ECO:0000313" key="2">
    <source>
        <dbReference type="Proteomes" id="UP001163321"/>
    </source>
</evidence>
<reference evidence="1 2" key="1">
    <citation type="journal article" date="2022" name="bioRxiv">
        <title>The genome of the oomycete Peronosclerospora sorghi, a cosmopolitan pathogen of maize and sorghum, is inflated with dispersed pseudogenes.</title>
        <authorList>
            <person name="Fletcher K."/>
            <person name="Martin F."/>
            <person name="Isakeit T."/>
            <person name="Cavanaugh K."/>
            <person name="Magill C."/>
            <person name="Michelmore R."/>
        </authorList>
    </citation>
    <scope>NUCLEOTIDE SEQUENCE [LARGE SCALE GENOMIC DNA]</scope>
    <source>
        <strain evidence="1">P6</strain>
    </source>
</reference>
<dbReference type="EMBL" id="CM047583">
    <property type="protein sequence ID" value="KAI9913604.1"/>
    <property type="molecule type" value="Genomic_DNA"/>
</dbReference>
<name>A0ACC0W4C4_9STRA</name>
<organism evidence="1 2">
    <name type="scientific">Peronosclerospora sorghi</name>
    <dbReference type="NCBI Taxonomy" id="230839"/>
    <lineage>
        <taxon>Eukaryota</taxon>
        <taxon>Sar</taxon>
        <taxon>Stramenopiles</taxon>
        <taxon>Oomycota</taxon>
        <taxon>Peronosporomycetes</taxon>
        <taxon>Peronosporales</taxon>
        <taxon>Peronosporaceae</taxon>
        <taxon>Peronosclerospora</taxon>
    </lineage>
</organism>
<keyword evidence="2" id="KW-1185">Reference proteome</keyword>
<comment type="caution">
    <text evidence="1">The sequence shown here is derived from an EMBL/GenBank/DDBJ whole genome shotgun (WGS) entry which is preliminary data.</text>
</comment>
<evidence type="ECO:0000313" key="1">
    <source>
        <dbReference type="EMBL" id="KAI9913604.1"/>
    </source>
</evidence>
<dbReference type="Proteomes" id="UP001163321">
    <property type="component" value="Chromosome 4"/>
</dbReference>
<gene>
    <name evidence="1" type="ORF">PsorP6_005405</name>
</gene>